<dbReference type="GO" id="GO:0031177">
    <property type="term" value="F:phosphopantetheine binding"/>
    <property type="evidence" value="ECO:0007669"/>
    <property type="project" value="TreeGrafter"/>
</dbReference>
<organism evidence="19 20">
    <name type="scientific">Rhizoctonia solani</name>
    <dbReference type="NCBI Taxonomy" id="456999"/>
    <lineage>
        <taxon>Eukaryota</taxon>
        <taxon>Fungi</taxon>
        <taxon>Dikarya</taxon>
        <taxon>Basidiomycota</taxon>
        <taxon>Agaricomycotina</taxon>
        <taxon>Agaricomycetes</taxon>
        <taxon>Cantharellales</taxon>
        <taxon>Ceratobasidiaceae</taxon>
        <taxon>Rhizoctonia</taxon>
    </lineage>
</organism>
<dbReference type="InterPro" id="IPR018198">
    <property type="entry name" value="ATP_PRibTrfase_CS"/>
</dbReference>
<evidence type="ECO:0000259" key="18">
    <source>
        <dbReference type="Pfam" id="PF08029"/>
    </source>
</evidence>
<comment type="pathway">
    <text evidence="3">Amino-acid biosynthesis; L-histidine biosynthesis; L-histidine from 5-phospho-alpha-D-ribose 1-diphosphate: step 1/9.</text>
</comment>
<dbReference type="InterPro" id="IPR011322">
    <property type="entry name" value="N-reg_PII-like_a/b"/>
</dbReference>
<dbReference type="PANTHER" id="PTHR45527:SF1">
    <property type="entry name" value="FATTY ACID SYNTHASE"/>
    <property type="match status" value="1"/>
</dbReference>
<keyword evidence="9" id="KW-0328">Glycosyltransferase</keyword>
<proteinExistence type="inferred from homology"/>
<dbReference type="Gene3D" id="3.40.190.10">
    <property type="entry name" value="Periplasmic binding protein-like II"/>
    <property type="match status" value="2"/>
</dbReference>
<feature type="domain" description="ATP phosphoribosyltransferase catalytic" evidence="17">
    <location>
        <begin position="741"/>
        <end position="886"/>
    </location>
</feature>
<dbReference type="InterPro" id="IPR020845">
    <property type="entry name" value="AMP-binding_CS"/>
</dbReference>
<feature type="domain" description="AMP-dependent synthetase/ligase" evidence="16">
    <location>
        <begin position="38"/>
        <end position="369"/>
    </location>
</feature>
<keyword evidence="14" id="KW-0511">Multifunctional enzyme</keyword>
<dbReference type="NCBIfam" id="TIGR00070">
    <property type="entry name" value="hisG"/>
    <property type="match status" value="1"/>
</dbReference>
<dbReference type="GO" id="GO:0000287">
    <property type="term" value="F:magnesium ion binding"/>
    <property type="evidence" value="ECO:0007669"/>
    <property type="project" value="InterPro"/>
</dbReference>
<feature type="region of interest" description="Disordered" evidence="15">
    <location>
        <begin position="513"/>
        <end position="535"/>
    </location>
</feature>
<evidence type="ECO:0000256" key="14">
    <source>
        <dbReference type="ARBA" id="ARBA00023268"/>
    </source>
</evidence>
<evidence type="ECO:0000256" key="5">
    <source>
        <dbReference type="ARBA" id="ARBA00011946"/>
    </source>
</evidence>
<keyword evidence="7" id="KW-0963">Cytoplasm</keyword>
<dbReference type="GO" id="GO:0043041">
    <property type="term" value="P:amino acid activation for nonribosomal peptide biosynthetic process"/>
    <property type="evidence" value="ECO:0007669"/>
    <property type="project" value="TreeGrafter"/>
</dbReference>
<dbReference type="GO" id="GO:0044550">
    <property type="term" value="P:secondary metabolite biosynthetic process"/>
    <property type="evidence" value="ECO:0007669"/>
    <property type="project" value="TreeGrafter"/>
</dbReference>
<evidence type="ECO:0000256" key="8">
    <source>
        <dbReference type="ARBA" id="ARBA00022605"/>
    </source>
</evidence>
<dbReference type="SUPFAM" id="SSF53850">
    <property type="entry name" value="Periplasmic binding protein-like II"/>
    <property type="match status" value="1"/>
</dbReference>
<sequence length="981" mass="105851">MTHSDFLSDLSPEDRRLFYEYGLGESQSASFVSLVEAFQRHVQSDPSAIAAQYLNQSITYGELDRQSTELAARLGGLGVLPGHRVVLLVKRSISMVVGILGVLKTGSAYVPLDGGIVTDSTLTHIIKDADVKVVLTLRPFASRVENLAVAPLLLDELVPPKESDAYRPHKFSGQESAYIVYTSGTTGTPKGVDVSHRNVLNLITHSPGNLGMQPGLKVSQLLNIAFDMAQWECLGALANGCTLCLRGGDWLETLRTVDVVISTPSCLRKFTPSDFKPKAIATAGEPCPQALADRWVAGGTKFYNCCGPTEASDKSLGIHEHVVVGQKLSIGSPTPNNNVYILDENMRAVPIGTPGMIWAGGLGVAKGYLNLPERTAESFQPDVFTNNDEMMYKTGDLGQWRTDGSGLLDILGRNDDQVKVKGFRVELDGVAAAMETTPGVHTAVALLIDEEIVGVFTPDNVDEDVVRAACAKIQPYYACPSRYIKLPEMPTTSNGKTDKKKLRLIASCASSTTESTSSDVSSDSSTCPSTTSAASDEECEPHIFSSITKVTSEDADPIVWERPSTFIPTRGRLFVNVIEQEGRTFPSRSSIFTRNHTPTRSRTASEAGDSRSTHSMDNHPTNRSSPASSLRLSQLAEDKLQYTTDLRGEKMTEADELTPAKALKLAEAVASIPTPPLTESIPASPTITFDDRVLFAVPKKGRLHEKCMEMLRSTGLQFSKPNRLDICMVKNLPITLVFLPAADIPRFVGQSNIDMGITGQDVILESKMQDLTTESLTLGFGRCKLQVQVPVSSNMERIEDLAGKKVATSFESVAGDHFGKIDSQLGTKTVVEYISGSVETACALGLADGIVDLVESGETMRAAGLKPIGTIMSSEAVLISSSSPKKPHMLSVMGQLKSRLAGVVASSKYILCQYNIRRVDLPMAKKITPGRRSATVSSLDDAGWVAVSSMVEKEKAASVMDELQTVGAEDIFLLKIDNCRV</sequence>
<evidence type="ECO:0000256" key="2">
    <source>
        <dbReference type="ARBA" id="ARBA00004496"/>
    </source>
</evidence>
<dbReference type="Proteomes" id="UP000663853">
    <property type="component" value="Unassembled WGS sequence"/>
</dbReference>
<evidence type="ECO:0000256" key="1">
    <source>
        <dbReference type="ARBA" id="ARBA00000915"/>
    </source>
</evidence>
<keyword evidence="8" id="KW-0028">Amino-acid biosynthesis</keyword>
<evidence type="ECO:0000256" key="10">
    <source>
        <dbReference type="ARBA" id="ARBA00022679"/>
    </source>
</evidence>
<feature type="domain" description="Histidine biosynthesis HisG C-terminal" evidence="18">
    <location>
        <begin position="908"/>
        <end position="978"/>
    </location>
</feature>
<dbReference type="FunFam" id="3.30.70.120:FF:000003">
    <property type="entry name" value="ATP phosphoribosyltransferase"/>
    <property type="match status" value="1"/>
</dbReference>
<protein>
    <recommendedName>
        <fullName evidence="6">ATP phosphoribosyltransferase</fullName>
        <ecNumber evidence="5">2.4.2.17</ecNumber>
    </recommendedName>
</protein>
<dbReference type="InterPro" id="IPR013115">
    <property type="entry name" value="HisG_C"/>
</dbReference>
<dbReference type="HAMAP" id="MF_00079">
    <property type="entry name" value="HisG_Long"/>
    <property type="match status" value="1"/>
</dbReference>
<comment type="caution">
    <text evidence="19">The sequence shown here is derived from an EMBL/GenBank/DDBJ whole genome shotgun (WGS) entry which is preliminary data.</text>
</comment>
<comment type="subcellular location">
    <subcellularLocation>
        <location evidence="2">Cytoplasm</location>
    </subcellularLocation>
</comment>
<dbReference type="GO" id="GO:0000105">
    <property type="term" value="P:L-histidine biosynthetic process"/>
    <property type="evidence" value="ECO:0007669"/>
    <property type="project" value="UniProtKB-KW"/>
</dbReference>
<gene>
    <name evidence="19" type="ORF">RDB_LOCUS84627</name>
</gene>
<dbReference type="PROSITE" id="PS01316">
    <property type="entry name" value="ATP_P_PHORIBOSYLTR"/>
    <property type="match status" value="1"/>
</dbReference>
<dbReference type="Gene3D" id="3.30.70.120">
    <property type="match status" value="1"/>
</dbReference>
<dbReference type="EC" id="2.4.2.17" evidence="5"/>
<evidence type="ECO:0000256" key="11">
    <source>
        <dbReference type="ARBA" id="ARBA00022741"/>
    </source>
</evidence>
<dbReference type="PANTHER" id="PTHR45527">
    <property type="entry name" value="NONRIBOSOMAL PEPTIDE SYNTHETASE"/>
    <property type="match status" value="1"/>
</dbReference>
<evidence type="ECO:0000313" key="20">
    <source>
        <dbReference type="Proteomes" id="UP000663853"/>
    </source>
</evidence>
<dbReference type="InterPro" id="IPR000873">
    <property type="entry name" value="AMP-dep_synth/lig_dom"/>
</dbReference>
<dbReference type="InterPro" id="IPR013820">
    <property type="entry name" value="ATP_PRibTrfase_cat"/>
</dbReference>
<evidence type="ECO:0000256" key="13">
    <source>
        <dbReference type="ARBA" id="ARBA00023102"/>
    </source>
</evidence>
<keyword evidence="11" id="KW-0547">Nucleotide-binding</keyword>
<dbReference type="Gene3D" id="3.40.50.12780">
    <property type="entry name" value="N-terminal domain of ligase-like"/>
    <property type="match status" value="1"/>
</dbReference>
<comment type="catalytic activity">
    <reaction evidence="1">
        <text>1-(5-phospho-beta-D-ribosyl)-ATP + diphosphate = 5-phospho-alpha-D-ribose 1-diphosphate + ATP</text>
        <dbReference type="Rhea" id="RHEA:18473"/>
        <dbReference type="ChEBI" id="CHEBI:30616"/>
        <dbReference type="ChEBI" id="CHEBI:33019"/>
        <dbReference type="ChEBI" id="CHEBI:58017"/>
        <dbReference type="ChEBI" id="CHEBI:73183"/>
        <dbReference type="EC" id="2.4.2.17"/>
    </reaction>
</comment>
<evidence type="ECO:0000259" key="16">
    <source>
        <dbReference type="Pfam" id="PF00501"/>
    </source>
</evidence>
<evidence type="ECO:0000256" key="15">
    <source>
        <dbReference type="SAM" id="MobiDB-lite"/>
    </source>
</evidence>
<name>A0A8H3CB02_9AGAM</name>
<dbReference type="Pfam" id="PF08029">
    <property type="entry name" value="HisG_C"/>
    <property type="match status" value="1"/>
</dbReference>
<dbReference type="GO" id="GO:0005524">
    <property type="term" value="F:ATP binding"/>
    <property type="evidence" value="ECO:0007669"/>
    <property type="project" value="UniProtKB-KW"/>
</dbReference>
<feature type="compositionally biased region" description="Low complexity" evidence="15">
    <location>
        <begin position="513"/>
        <end position="534"/>
    </location>
</feature>
<evidence type="ECO:0000256" key="7">
    <source>
        <dbReference type="ARBA" id="ARBA00022490"/>
    </source>
</evidence>
<feature type="compositionally biased region" description="Polar residues" evidence="15">
    <location>
        <begin position="587"/>
        <end position="604"/>
    </location>
</feature>
<dbReference type="InterPro" id="IPR020621">
    <property type="entry name" value="ATP-PRT_HisG_long"/>
</dbReference>
<dbReference type="EMBL" id="CAJMXA010002251">
    <property type="protein sequence ID" value="CAE6478359.1"/>
    <property type="molecule type" value="Genomic_DNA"/>
</dbReference>
<evidence type="ECO:0000256" key="12">
    <source>
        <dbReference type="ARBA" id="ARBA00022840"/>
    </source>
</evidence>
<feature type="compositionally biased region" description="Basic and acidic residues" evidence="15">
    <location>
        <begin position="608"/>
        <end position="617"/>
    </location>
</feature>
<dbReference type="InterPro" id="IPR045851">
    <property type="entry name" value="AMP-bd_C_sf"/>
</dbReference>
<dbReference type="Pfam" id="PF00501">
    <property type="entry name" value="AMP-binding"/>
    <property type="match status" value="1"/>
</dbReference>
<accession>A0A8H3CB02</accession>
<evidence type="ECO:0000256" key="6">
    <source>
        <dbReference type="ARBA" id="ARBA00020998"/>
    </source>
</evidence>
<dbReference type="Gene3D" id="3.30.300.30">
    <property type="match status" value="1"/>
</dbReference>
<dbReference type="InterPro" id="IPR042099">
    <property type="entry name" value="ANL_N_sf"/>
</dbReference>
<evidence type="ECO:0000313" key="19">
    <source>
        <dbReference type="EMBL" id="CAE6478359.1"/>
    </source>
</evidence>
<dbReference type="InterPro" id="IPR015867">
    <property type="entry name" value="N-reg_PII/ATP_PRibTrfase_C"/>
</dbReference>
<dbReference type="PROSITE" id="PS00455">
    <property type="entry name" value="AMP_BINDING"/>
    <property type="match status" value="1"/>
</dbReference>
<keyword evidence="10" id="KW-0808">Transferase</keyword>
<dbReference type="SUPFAM" id="SSF56801">
    <property type="entry name" value="Acetyl-CoA synthetase-like"/>
    <property type="match status" value="1"/>
</dbReference>
<reference evidence="19" key="1">
    <citation type="submission" date="2021-01" db="EMBL/GenBank/DDBJ databases">
        <authorList>
            <person name="Kaushik A."/>
        </authorList>
    </citation>
    <scope>NUCLEOTIDE SEQUENCE</scope>
    <source>
        <strain evidence="19">AG6-10EEA</strain>
    </source>
</reference>
<dbReference type="Pfam" id="PF01634">
    <property type="entry name" value="HisG"/>
    <property type="match status" value="1"/>
</dbReference>
<dbReference type="NCBIfam" id="TIGR03455">
    <property type="entry name" value="HisG_C-term"/>
    <property type="match status" value="1"/>
</dbReference>
<dbReference type="GO" id="GO:0003879">
    <property type="term" value="F:ATP phosphoribosyltransferase activity"/>
    <property type="evidence" value="ECO:0007669"/>
    <property type="project" value="UniProtKB-EC"/>
</dbReference>
<evidence type="ECO:0000256" key="9">
    <source>
        <dbReference type="ARBA" id="ARBA00022676"/>
    </source>
</evidence>
<evidence type="ECO:0000256" key="4">
    <source>
        <dbReference type="ARBA" id="ARBA00009372"/>
    </source>
</evidence>
<keyword evidence="13" id="KW-0368">Histidine biosynthesis</keyword>
<evidence type="ECO:0000259" key="17">
    <source>
        <dbReference type="Pfam" id="PF01634"/>
    </source>
</evidence>
<keyword evidence="12" id="KW-0067">ATP-binding</keyword>
<dbReference type="FunFam" id="3.40.190.10:FF:000123">
    <property type="entry name" value="HIS1p ATP phosphoribosyltransferase"/>
    <property type="match status" value="1"/>
</dbReference>
<dbReference type="GO" id="GO:0005737">
    <property type="term" value="C:cytoplasm"/>
    <property type="evidence" value="ECO:0007669"/>
    <property type="project" value="UniProtKB-SubCell"/>
</dbReference>
<feature type="compositionally biased region" description="Polar residues" evidence="15">
    <location>
        <begin position="618"/>
        <end position="631"/>
    </location>
</feature>
<comment type="similarity">
    <text evidence="4">Belongs to the ATP phosphoribosyltransferase family.</text>
</comment>
<dbReference type="AlphaFoldDB" id="A0A8H3CB02"/>
<dbReference type="SUPFAM" id="SSF54913">
    <property type="entry name" value="GlnB-like"/>
    <property type="match status" value="1"/>
</dbReference>
<feature type="region of interest" description="Disordered" evidence="15">
    <location>
        <begin position="587"/>
        <end position="631"/>
    </location>
</feature>
<evidence type="ECO:0000256" key="3">
    <source>
        <dbReference type="ARBA" id="ARBA00004667"/>
    </source>
</evidence>